<evidence type="ECO:0000256" key="5">
    <source>
        <dbReference type="ARBA" id="ARBA00023033"/>
    </source>
</evidence>
<keyword evidence="3" id="KW-0274">FAD</keyword>
<gene>
    <name evidence="8" type="ORF">AJ80_03310</name>
</gene>
<sequence>MHVLIVGGGLGGLSLAQCLRKQGISFEIFERDADADARFQGWAIGIHTIISQLEEAFPDDMPGLKEATNHLDPLDLPAQMGLYYPGRPRLGIQDTPEHPIVRSERRRLRDWLATNLDIQWGKRVKSIEHDDNGVSVFFEDGTSAKGDLLVGADGIKSVVREHLLQKPSSELLQLVPLAAIVGEVTLSGEAFKRQLALGHSAYIFVSPDLGFWNFGGLHHALPDGVSGRHYWMFMHPDPKVADPDHWLQTATQQEKLDYVLKAVSKMPEKFREVFELTPASGVKKEPHIWRDLELESLPAGRVILVGDAAHAMTPFRGEGGYHTFIDTLKLSKILGKLDVTDIAAVKAAVAEYNEEMLERGTDAVRSSRNEQSASKTKDTKSKVVSAMQHVKPMPEQEIILEARA</sequence>
<dbReference type="PANTHER" id="PTHR47178">
    <property type="entry name" value="MONOOXYGENASE, FAD-BINDING"/>
    <property type="match status" value="1"/>
</dbReference>
<feature type="domain" description="FAD-binding" evidence="7">
    <location>
        <begin position="113"/>
        <end position="366"/>
    </location>
</feature>
<dbReference type="Gene3D" id="3.50.50.60">
    <property type="entry name" value="FAD/NAD(P)-binding domain"/>
    <property type="match status" value="1"/>
</dbReference>
<dbReference type="PANTHER" id="PTHR47178:SF6">
    <property type="entry name" value="FAD-BINDING DOMAIN-CONTAINING PROTEIN"/>
    <property type="match status" value="1"/>
</dbReference>
<evidence type="ECO:0000259" key="7">
    <source>
        <dbReference type="Pfam" id="PF01494"/>
    </source>
</evidence>
<keyword evidence="5" id="KW-0503">Monooxygenase</keyword>
<proteinExistence type="predicted"/>
<evidence type="ECO:0000256" key="4">
    <source>
        <dbReference type="ARBA" id="ARBA00023002"/>
    </source>
</evidence>
<dbReference type="OrthoDB" id="47494at2759"/>
<comment type="cofactor">
    <cofactor evidence="1">
        <name>FAD</name>
        <dbReference type="ChEBI" id="CHEBI:57692"/>
    </cofactor>
</comment>
<dbReference type="EMBL" id="PDNA01000036">
    <property type="protein sequence ID" value="PGH21393.1"/>
    <property type="molecule type" value="Genomic_DNA"/>
</dbReference>
<dbReference type="SUPFAM" id="SSF51905">
    <property type="entry name" value="FAD/NAD(P)-binding domain"/>
    <property type="match status" value="1"/>
</dbReference>
<evidence type="ECO:0000256" key="6">
    <source>
        <dbReference type="SAM" id="MobiDB-lite"/>
    </source>
</evidence>
<dbReference type="GO" id="GO:0071949">
    <property type="term" value="F:FAD binding"/>
    <property type="evidence" value="ECO:0007669"/>
    <property type="project" value="InterPro"/>
</dbReference>
<dbReference type="Proteomes" id="UP000224634">
    <property type="component" value="Unassembled WGS sequence"/>
</dbReference>
<dbReference type="PRINTS" id="PR00420">
    <property type="entry name" value="RNGMNOXGNASE"/>
</dbReference>
<dbReference type="InterPro" id="IPR036188">
    <property type="entry name" value="FAD/NAD-bd_sf"/>
</dbReference>
<comment type="caution">
    <text evidence="8">The sequence shown here is derived from an EMBL/GenBank/DDBJ whole genome shotgun (WGS) entry which is preliminary data.</text>
</comment>
<evidence type="ECO:0000256" key="3">
    <source>
        <dbReference type="ARBA" id="ARBA00022827"/>
    </source>
</evidence>
<keyword evidence="4" id="KW-0560">Oxidoreductase</keyword>
<reference evidence="8 9" key="1">
    <citation type="submission" date="2017-10" db="EMBL/GenBank/DDBJ databases">
        <title>Comparative genomics in systemic dimorphic fungi from Ajellomycetaceae.</title>
        <authorList>
            <person name="Munoz J.F."/>
            <person name="Mcewen J.G."/>
            <person name="Clay O.K."/>
            <person name="Cuomo C.A."/>
        </authorList>
    </citation>
    <scope>NUCLEOTIDE SEQUENCE [LARGE SCALE GENOMIC DNA]</scope>
    <source>
        <strain evidence="8 9">UAMH7299</strain>
    </source>
</reference>
<protein>
    <recommendedName>
        <fullName evidence="7">FAD-binding domain-containing protein</fullName>
    </recommendedName>
</protein>
<evidence type="ECO:0000313" key="8">
    <source>
        <dbReference type="EMBL" id="PGH21393.1"/>
    </source>
</evidence>
<dbReference type="InterPro" id="IPR002938">
    <property type="entry name" value="FAD-bd"/>
</dbReference>
<accession>A0A2B7YK63</accession>
<keyword evidence="9" id="KW-1185">Reference proteome</keyword>
<keyword evidence="2" id="KW-0285">Flavoprotein</keyword>
<dbReference type="Pfam" id="PF13450">
    <property type="entry name" value="NAD_binding_8"/>
    <property type="match status" value="1"/>
</dbReference>
<organism evidence="8 9">
    <name type="scientific">Polytolypa hystricis (strain UAMH7299)</name>
    <dbReference type="NCBI Taxonomy" id="1447883"/>
    <lineage>
        <taxon>Eukaryota</taxon>
        <taxon>Fungi</taxon>
        <taxon>Dikarya</taxon>
        <taxon>Ascomycota</taxon>
        <taxon>Pezizomycotina</taxon>
        <taxon>Eurotiomycetes</taxon>
        <taxon>Eurotiomycetidae</taxon>
        <taxon>Onygenales</taxon>
        <taxon>Onygenales incertae sedis</taxon>
        <taxon>Polytolypa</taxon>
    </lineage>
</organism>
<name>A0A2B7YK63_POLH7</name>
<evidence type="ECO:0000256" key="2">
    <source>
        <dbReference type="ARBA" id="ARBA00022630"/>
    </source>
</evidence>
<feature type="compositionally biased region" description="Basic and acidic residues" evidence="6">
    <location>
        <begin position="358"/>
        <end position="368"/>
    </location>
</feature>
<dbReference type="Pfam" id="PF01494">
    <property type="entry name" value="FAD_binding_3"/>
    <property type="match status" value="1"/>
</dbReference>
<dbReference type="GO" id="GO:0004497">
    <property type="term" value="F:monooxygenase activity"/>
    <property type="evidence" value="ECO:0007669"/>
    <property type="project" value="UniProtKB-KW"/>
</dbReference>
<evidence type="ECO:0000313" key="9">
    <source>
        <dbReference type="Proteomes" id="UP000224634"/>
    </source>
</evidence>
<dbReference type="AlphaFoldDB" id="A0A2B7YK63"/>
<evidence type="ECO:0000256" key="1">
    <source>
        <dbReference type="ARBA" id="ARBA00001974"/>
    </source>
</evidence>
<feature type="region of interest" description="Disordered" evidence="6">
    <location>
        <begin position="358"/>
        <end position="386"/>
    </location>
</feature>
<dbReference type="STRING" id="1447883.A0A2B7YK63"/>